<reference evidence="4 5" key="1">
    <citation type="journal article" date="2021" name="Cell">
        <title>Tracing the genetic footprints of vertebrate landing in non-teleost ray-finned fishes.</title>
        <authorList>
            <person name="Bi X."/>
            <person name="Wang K."/>
            <person name="Yang L."/>
            <person name="Pan H."/>
            <person name="Jiang H."/>
            <person name="Wei Q."/>
            <person name="Fang M."/>
            <person name="Yu H."/>
            <person name="Zhu C."/>
            <person name="Cai Y."/>
            <person name="He Y."/>
            <person name="Gan X."/>
            <person name="Zeng H."/>
            <person name="Yu D."/>
            <person name="Zhu Y."/>
            <person name="Jiang H."/>
            <person name="Qiu Q."/>
            <person name="Yang H."/>
            <person name="Zhang Y.E."/>
            <person name="Wang W."/>
            <person name="Zhu M."/>
            <person name="He S."/>
            <person name="Zhang G."/>
        </authorList>
    </citation>
    <scope>NUCLEOTIDE SEQUENCE [LARGE SCALE GENOMIC DNA]</scope>
    <source>
        <strain evidence="4">Bchr_013</strain>
    </source>
</reference>
<dbReference type="EMBL" id="JAATIS010008602">
    <property type="protein sequence ID" value="KAG2456842.1"/>
    <property type="molecule type" value="Genomic_DNA"/>
</dbReference>
<proteinExistence type="predicted"/>
<evidence type="ECO:0000256" key="3">
    <source>
        <dbReference type="PROSITE-ProRule" id="PRU00023"/>
    </source>
</evidence>
<dbReference type="PROSITE" id="PS50088">
    <property type="entry name" value="ANK_REPEAT"/>
    <property type="match status" value="1"/>
</dbReference>
<dbReference type="PROSITE" id="PS50297">
    <property type="entry name" value="ANK_REP_REGION"/>
    <property type="match status" value="1"/>
</dbReference>
<evidence type="ECO:0000313" key="5">
    <source>
        <dbReference type="Proteomes" id="UP000886611"/>
    </source>
</evidence>
<comment type="caution">
    <text evidence="4">The sequence shown here is derived from an EMBL/GenBank/DDBJ whole genome shotgun (WGS) entry which is preliminary data.</text>
</comment>
<evidence type="ECO:0000256" key="1">
    <source>
        <dbReference type="ARBA" id="ARBA00022737"/>
    </source>
</evidence>
<dbReference type="PANTHER" id="PTHR24201">
    <property type="entry name" value="ANK_REP_REGION DOMAIN-CONTAINING PROTEIN"/>
    <property type="match status" value="1"/>
</dbReference>
<gene>
    <name evidence="4" type="primary">Ankrd10</name>
    <name evidence="4" type="ORF">GTO96_0013920</name>
</gene>
<protein>
    <submittedName>
        <fullName evidence="4">ANR10 protein</fullName>
    </submittedName>
</protein>
<feature type="non-terminal residue" evidence="4">
    <location>
        <position position="296"/>
    </location>
</feature>
<dbReference type="InterPro" id="IPR050776">
    <property type="entry name" value="Ank_Repeat/CDKN_Inhibitor"/>
</dbReference>
<keyword evidence="1" id="KW-0677">Repeat</keyword>
<dbReference type="SUPFAM" id="SSF48403">
    <property type="entry name" value="Ankyrin repeat"/>
    <property type="match status" value="1"/>
</dbReference>
<evidence type="ECO:0000256" key="2">
    <source>
        <dbReference type="ARBA" id="ARBA00023043"/>
    </source>
</evidence>
<feature type="non-terminal residue" evidence="4">
    <location>
        <position position="1"/>
    </location>
</feature>
<keyword evidence="5" id="KW-1185">Reference proteome</keyword>
<dbReference type="Pfam" id="PF00023">
    <property type="entry name" value="Ank"/>
    <property type="match status" value="1"/>
</dbReference>
<dbReference type="Proteomes" id="UP000886611">
    <property type="component" value="Unassembled WGS sequence"/>
</dbReference>
<keyword evidence="2 3" id="KW-0040">ANK repeat</keyword>
<dbReference type="InterPro" id="IPR036770">
    <property type="entry name" value="Ankyrin_rpt-contain_sf"/>
</dbReference>
<name>A0A8X7WXN4_POLSE</name>
<dbReference type="AlphaFoldDB" id="A0A8X7WXN4"/>
<sequence>MTTRFAQTPAHIAAFGGHPECLLWLVQTGADINRQESDSTSIRLGTVTSLRNASGLTAADLAHAQGFHECAEVLSNVQNQLNQLNGFITNGVLNGIHSESRTNFTGGPRKRSLEYPESNLVKKARTDDREMALMYRNGEDELEAMHTESDPANSSGAQVSGVVNYKTCLGKALENGFLANGVLSEAGSNSNEAKQGADIPLVADNGWINSAGESHGADMCGSLHLGGSPSSCVPQRPTWVPSDLADTLHYGHFHGFGDTAESIPEASSLDEHCTSIKAEQRYDNAVYSALHMFHGS</sequence>
<dbReference type="Gene3D" id="1.25.40.20">
    <property type="entry name" value="Ankyrin repeat-containing domain"/>
    <property type="match status" value="1"/>
</dbReference>
<dbReference type="SMART" id="SM00248">
    <property type="entry name" value="ANK"/>
    <property type="match status" value="1"/>
</dbReference>
<dbReference type="PANTHER" id="PTHR24201:SF17">
    <property type="entry name" value="ANKYRIN REPEAT DOMAIN-CONTAINING PROTEIN 10-LIKE ISOFORM X1"/>
    <property type="match status" value="1"/>
</dbReference>
<evidence type="ECO:0000313" key="4">
    <source>
        <dbReference type="EMBL" id="KAG2456842.1"/>
    </source>
</evidence>
<accession>A0A8X7WXN4</accession>
<organism evidence="4 5">
    <name type="scientific">Polypterus senegalus</name>
    <name type="common">Senegal bichir</name>
    <dbReference type="NCBI Taxonomy" id="55291"/>
    <lineage>
        <taxon>Eukaryota</taxon>
        <taxon>Metazoa</taxon>
        <taxon>Chordata</taxon>
        <taxon>Craniata</taxon>
        <taxon>Vertebrata</taxon>
        <taxon>Euteleostomi</taxon>
        <taxon>Actinopterygii</taxon>
        <taxon>Polypteriformes</taxon>
        <taxon>Polypteridae</taxon>
        <taxon>Polypterus</taxon>
    </lineage>
</organism>
<dbReference type="InterPro" id="IPR002110">
    <property type="entry name" value="Ankyrin_rpt"/>
</dbReference>
<feature type="repeat" description="ANK" evidence="3">
    <location>
        <begin position="5"/>
        <end position="37"/>
    </location>
</feature>